<dbReference type="AlphaFoldDB" id="A0A8A1ME39"/>
<dbReference type="Gene3D" id="3.40.50.1820">
    <property type="entry name" value="alpha/beta hydrolase"/>
    <property type="match status" value="1"/>
</dbReference>
<dbReference type="Pfam" id="PF02230">
    <property type="entry name" value="Abhydrolase_2"/>
    <property type="match status" value="1"/>
</dbReference>
<dbReference type="GO" id="GO:0008474">
    <property type="term" value="F:palmitoyl-(protein) hydrolase activity"/>
    <property type="evidence" value="ECO:0007669"/>
    <property type="project" value="TreeGrafter"/>
</dbReference>
<dbReference type="PANTHER" id="PTHR10655">
    <property type="entry name" value="LYSOPHOSPHOLIPASE-RELATED"/>
    <property type="match status" value="1"/>
</dbReference>
<dbReference type="VEuPathDB" id="FungiDB:I7I51_02627"/>
<gene>
    <name evidence="3" type="ORF">I7I51_02627</name>
</gene>
<dbReference type="InterPro" id="IPR050565">
    <property type="entry name" value="LYPA1-2/EST-like"/>
</dbReference>
<dbReference type="Proteomes" id="UP000663671">
    <property type="component" value="Chromosome 7"/>
</dbReference>
<dbReference type="EMBL" id="CP069112">
    <property type="protein sequence ID" value="QSS62884.1"/>
    <property type="molecule type" value="Genomic_DNA"/>
</dbReference>
<dbReference type="GO" id="GO:0005737">
    <property type="term" value="C:cytoplasm"/>
    <property type="evidence" value="ECO:0007669"/>
    <property type="project" value="TreeGrafter"/>
</dbReference>
<evidence type="ECO:0000313" key="4">
    <source>
        <dbReference type="Proteomes" id="UP000663671"/>
    </source>
</evidence>
<comment type="similarity">
    <text evidence="1">Belongs to the AB hydrolase superfamily. AB hydrolase 2 family.</text>
</comment>
<name>A0A8A1ME39_AJECA</name>
<evidence type="ECO:0000313" key="3">
    <source>
        <dbReference type="EMBL" id="QSS62884.1"/>
    </source>
</evidence>
<dbReference type="InterPro" id="IPR003140">
    <property type="entry name" value="PLipase/COase/thioEstase"/>
</dbReference>
<sequence length="278" mass="30631">MAFPPLHIVEPERAHSDTIILLHGRASNGAEFAEDLFDSKTSEGKNLKAQFPGCRWVFPTSRDRWSSVFKEDLTAWFDAYSLTNPCEQQDLQLDGLKESVSFILDVLRREIDLLGGKSEKVVLGGISQGMATGLWALLCLPGRAKGKIGGFFGMCGWLPFANKIQDLQPPKVDTAGKPEIMITKPLPDILGYKEPPASPAEIETMLTTPVLLLHGTDDAWIDVELGRRAHRSLKELGMQADWEEYSGADNEGHWVREPEGVDTIVKFLGGCLGGIEVN</sequence>
<reference evidence="3" key="1">
    <citation type="submission" date="2021-01" db="EMBL/GenBank/DDBJ databases">
        <title>Chromosome-level genome assembly of a human fungal pathogen reveals clustering of transcriptionally co-regulated genes.</title>
        <authorList>
            <person name="Voorhies M."/>
            <person name="Cohen S."/>
            <person name="Shea T.P."/>
            <person name="Petrus S."/>
            <person name="Munoz J.F."/>
            <person name="Poplawski S."/>
            <person name="Goldman W.E."/>
            <person name="Michael T."/>
            <person name="Cuomo C.A."/>
            <person name="Sil A."/>
            <person name="Beyhan S."/>
        </authorList>
    </citation>
    <scope>NUCLEOTIDE SEQUENCE</scope>
    <source>
        <strain evidence="3">WU24</strain>
    </source>
</reference>
<dbReference type="InterPro" id="IPR029058">
    <property type="entry name" value="AB_hydrolase_fold"/>
</dbReference>
<feature type="domain" description="Phospholipase/carboxylesterase/thioesterase" evidence="2">
    <location>
        <begin position="7"/>
        <end position="165"/>
    </location>
</feature>
<dbReference type="PANTHER" id="PTHR10655:SF63">
    <property type="entry name" value="PHOSPHOLIPASE_CARBOXYLESTERASE_THIOESTERASE DOMAIN-CONTAINING PROTEIN"/>
    <property type="match status" value="1"/>
</dbReference>
<organism evidence="3 4">
    <name type="scientific">Ajellomyces capsulatus</name>
    <name type="common">Darling's disease fungus</name>
    <name type="synonym">Histoplasma capsulatum</name>
    <dbReference type="NCBI Taxonomy" id="5037"/>
    <lineage>
        <taxon>Eukaryota</taxon>
        <taxon>Fungi</taxon>
        <taxon>Dikarya</taxon>
        <taxon>Ascomycota</taxon>
        <taxon>Pezizomycotina</taxon>
        <taxon>Eurotiomycetes</taxon>
        <taxon>Eurotiomycetidae</taxon>
        <taxon>Onygenales</taxon>
        <taxon>Ajellomycetaceae</taxon>
        <taxon>Histoplasma</taxon>
    </lineage>
</organism>
<dbReference type="SUPFAM" id="SSF53474">
    <property type="entry name" value="alpha/beta-Hydrolases"/>
    <property type="match status" value="1"/>
</dbReference>
<proteinExistence type="inferred from homology"/>
<protein>
    <recommendedName>
        <fullName evidence="2">Phospholipase/carboxylesterase/thioesterase domain-containing protein</fullName>
    </recommendedName>
</protein>
<evidence type="ECO:0000256" key="1">
    <source>
        <dbReference type="ARBA" id="ARBA00006499"/>
    </source>
</evidence>
<accession>A0A8A1ME39</accession>
<evidence type="ECO:0000259" key="2">
    <source>
        <dbReference type="Pfam" id="PF02230"/>
    </source>
</evidence>
<dbReference type="GO" id="GO:0052689">
    <property type="term" value="F:carboxylic ester hydrolase activity"/>
    <property type="evidence" value="ECO:0007669"/>
    <property type="project" value="TreeGrafter"/>
</dbReference>
<dbReference type="OrthoDB" id="2418081at2759"/>